<evidence type="ECO:0000313" key="2">
    <source>
        <dbReference type="EMBL" id="KAH9297184.1"/>
    </source>
</evidence>
<dbReference type="PANTHER" id="PTHR47076:SF1">
    <property type="entry name" value="NHL DOMAIN PROTEIN"/>
    <property type="match status" value="1"/>
</dbReference>
<accession>A0AA38CGF3</accession>
<name>A0AA38CGF3_TAXCH</name>
<dbReference type="EMBL" id="JAHRHJ020000010">
    <property type="protein sequence ID" value="KAH9297184.1"/>
    <property type="molecule type" value="Genomic_DNA"/>
</dbReference>
<sequence>MWPRQETPLVHGSNPGEMDDTANIRHRRSRSATLLCCCCFGSDDFPSERSLLKPSWFHKVRRSNSGPEAIAVGADSPHWWRKGWNSVRRAGEWSESVVEDYAGGCCAGAKWKHFVRKCKADGKTICNSRPARFHYDQMSYQLNFDEGSRDFKEGDLLHRGFSATTDLPSSSKPKQQPLFELQPGSLPLLRFLPLEIGIELSLHSSSHFAQGRGTAVSSSEFALLAQ</sequence>
<keyword evidence="3" id="KW-1185">Reference proteome</keyword>
<dbReference type="Proteomes" id="UP000824469">
    <property type="component" value="Unassembled WGS sequence"/>
</dbReference>
<organism evidence="2 3">
    <name type="scientific">Taxus chinensis</name>
    <name type="common">Chinese yew</name>
    <name type="synonym">Taxus wallichiana var. chinensis</name>
    <dbReference type="NCBI Taxonomy" id="29808"/>
    <lineage>
        <taxon>Eukaryota</taxon>
        <taxon>Viridiplantae</taxon>
        <taxon>Streptophyta</taxon>
        <taxon>Embryophyta</taxon>
        <taxon>Tracheophyta</taxon>
        <taxon>Spermatophyta</taxon>
        <taxon>Pinopsida</taxon>
        <taxon>Pinidae</taxon>
        <taxon>Conifers II</taxon>
        <taxon>Cupressales</taxon>
        <taxon>Taxaceae</taxon>
        <taxon>Taxus</taxon>
    </lineage>
</organism>
<evidence type="ECO:0000256" key="1">
    <source>
        <dbReference type="SAM" id="MobiDB-lite"/>
    </source>
</evidence>
<dbReference type="PANTHER" id="PTHR47076">
    <property type="entry name" value="NHL DOMAIN PROTEIN"/>
    <property type="match status" value="1"/>
</dbReference>
<reference evidence="2 3" key="1">
    <citation type="journal article" date="2021" name="Nat. Plants">
        <title>The Taxus genome provides insights into paclitaxel biosynthesis.</title>
        <authorList>
            <person name="Xiong X."/>
            <person name="Gou J."/>
            <person name="Liao Q."/>
            <person name="Li Y."/>
            <person name="Zhou Q."/>
            <person name="Bi G."/>
            <person name="Li C."/>
            <person name="Du R."/>
            <person name="Wang X."/>
            <person name="Sun T."/>
            <person name="Guo L."/>
            <person name="Liang H."/>
            <person name="Lu P."/>
            <person name="Wu Y."/>
            <person name="Zhang Z."/>
            <person name="Ro D.K."/>
            <person name="Shang Y."/>
            <person name="Huang S."/>
            <person name="Yan J."/>
        </authorList>
    </citation>
    <scope>NUCLEOTIDE SEQUENCE [LARGE SCALE GENOMIC DNA]</scope>
    <source>
        <strain evidence="2">Ta-2019</strain>
    </source>
</reference>
<evidence type="ECO:0000313" key="3">
    <source>
        <dbReference type="Proteomes" id="UP000824469"/>
    </source>
</evidence>
<comment type="caution">
    <text evidence="2">The sequence shown here is derived from an EMBL/GenBank/DDBJ whole genome shotgun (WGS) entry which is preliminary data.</text>
</comment>
<feature type="region of interest" description="Disordered" evidence="1">
    <location>
        <begin position="1"/>
        <end position="21"/>
    </location>
</feature>
<dbReference type="AlphaFoldDB" id="A0AA38CGF3"/>
<gene>
    <name evidence="2" type="ORF">KI387_028866</name>
</gene>
<proteinExistence type="predicted"/>
<protein>
    <submittedName>
        <fullName evidence="2">Uncharacterized protein</fullName>
    </submittedName>
</protein>
<feature type="non-terminal residue" evidence="2">
    <location>
        <position position="226"/>
    </location>
</feature>